<name>A0A444JVC1_9GAMM</name>
<reference evidence="2 3" key="1">
    <citation type="submission" date="2018-11" db="EMBL/GenBank/DDBJ databases">
        <title>Photobacterium sp. BEI247 sp. nov., a marine bacterium isolated from Yongle Blue Hole in the South China Sea.</title>
        <authorList>
            <person name="Wang X."/>
        </authorList>
    </citation>
    <scope>NUCLEOTIDE SEQUENCE [LARGE SCALE GENOMIC DNA]</scope>
    <source>
        <strain evidence="3">BEI247</strain>
    </source>
</reference>
<dbReference type="RefSeq" id="WP_128782376.1">
    <property type="nucleotide sequence ID" value="NZ_JAKJSG010000018.1"/>
</dbReference>
<dbReference type="AlphaFoldDB" id="A0A444JVC1"/>
<gene>
    <name evidence="2" type="ORF">EDI28_03210</name>
</gene>
<organism evidence="2 3">
    <name type="scientific">Photobacterium chitinilyticum</name>
    <dbReference type="NCBI Taxonomy" id="2485123"/>
    <lineage>
        <taxon>Bacteria</taxon>
        <taxon>Pseudomonadati</taxon>
        <taxon>Pseudomonadota</taxon>
        <taxon>Gammaproteobacteria</taxon>
        <taxon>Vibrionales</taxon>
        <taxon>Vibrionaceae</taxon>
        <taxon>Photobacterium</taxon>
    </lineage>
</organism>
<dbReference type="Proteomes" id="UP000287563">
    <property type="component" value="Unassembled WGS sequence"/>
</dbReference>
<dbReference type="Pfam" id="PF11747">
    <property type="entry name" value="RebB"/>
    <property type="match status" value="1"/>
</dbReference>
<proteinExistence type="predicted"/>
<dbReference type="OrthoDB" id="6314630at2"/>
<feature type="region of interest" description="Disordered" evidence="1">
    <location>
        <begin position="1"/>
        <end position="25"/>
    </location>
</feature>
<comment type="caution">
    <text evidence="2">The sequence shown here is derived from an EMBL/GenBank/DDBJ whole genome shotgun (WGS) entry which is preliminary data.</text>
</comment>
<keyword evidence="3" id="KW-1185">Reference proteome</keyword>
<feature type="region of interest" description="Disordered" evidence="1">
    <location>
        <begin position="70"/>
        <end position="117"/>
    </location>
</feature>
<dbReference type="EMBL" id="RJLM01000001">
    <property type="protein sequence ID" value="RWX57062.1"/>
    <property type="molecule type" value="Genomic_DNA"/>
</dbReference>
<evidence type="ECO:0000313" key="3">
    <source>
        <dbReference type="Proteomes" id="UP000287563"/>
    </source>
</evidence>
<accession>A0A444JVC1</accession>
<protein>
    <submittedName>
        <fullName evidence="2">Uncharacterized protein</fullName>
    </submittedName>
</protein>
<sequence>MSTDQRNTIENEGPLTTQQAFSSQPTELVETTFAETIGLSMHNAVANQQQSQMTTAASVTNACARLLQSQAQPSASNIKDVAPPSITDVPSPLANRDIEPIYVEPQNGQSVPSNKKRKLNIFNFLRRNSDGEKNE</sequence>
<dbReference type="InterPro" id="IPR021070">
    <property type="entry name" value="Killing_trait_RebB"/>
</dbReference>
<evidence type="ECO:0000256" key="1">
    <source>
        <dbReference type="SAM" id="MobiDB-lite"/>
    </source>
</evidence>
<evidence type="ECO:0000313" key="2">
    <source>
        <dbReference type="EMBL" id="RWX57062.1"/>
    </source>
</evidence>